<dbReference type="Proteomes" id="UP000054653">
    <property type="component" value="Unassembled WGS sequence"/>
</dbReference>
<evidence type="ECO:0000313" key="1">
    <source>
        <dbReference type="EMBL" id="KRY47027.1"/>
    </source>
</evidence>
<keyword evidence="2" id="KW-1185">Reference proteome</keyword>
<dbReference type="EMBL" id="JYDI01000259">
    <property type="protein sequence ID" value="KRY47027.1"/>
    <property type="molecule type" value="Genomic_DNA"/>
</dbReference>
<dbReference type="STRING" id="45882.A0A0V1CE82"/>
<reference evidence="1 2" key="1">
    <citation type="submission" date="2015-01" db="EMBL/GenBank/DDBJ databases">
        <title>Evolution of Trichinella species and genotypes.</title>
        <authorList>
            <person name="Korhonen P.K."/>
            <person name="Edoardo P."/>
            <person name="Giuseppe L.R."/>
            <person name="Gasser R.B."/>
        </authorList>
    </citation>
    <scope>NUCLEOTIDE SEQUENCE [LARGE SCALE GENOMIC DNA]</scope>
    <source>
        <strain evidence="1">ISS120</strain>
    </source>
</reference>
<organism evidence="1 2">
    <name type="scientific">Trichinella britovi</name>
    <name type="common">Parasitic roundworm</name>
    <dbReference type="NCBI Taxonomy" id="45882"/>
    <lineage>
        <taxon>Eukaryota</taxon>
        <taxon>Metazoa</taxon>
        <taxon>Ecdysozoa</taxon>
        <taxon>Nematoda</taxon>
        <taxon>Enoplea</taxon>
        <taxon>Dorylaimia</taxon>
        <taxon>Trichinellida</taxon>
        <taxon>Trichinellidae</taxon>
        <taxon>Trichinella</taxon>
    </lineage>
</organism>
<dbReference type="OrthoDB" id="10384411at2759"/>
<evidence type="ECO:0000313" key="2">
    <source>
        <dbReference type="Proteomes" id="UP000054653"/>
    </source>
</evidence>
<protein>
    <submittedName>
        <fullName evidence="1">Uncharacterized protein</fullName>
    </submittedName>
</protein>
<dbReference type="AlphaFoldDB" id="A0A0V1CE82"/>
<name>A0A0V1CE82_TRIBR</name>
<gene>
    <name evidence="1" type="ORF">T03_5317</name>
</gene>
<comment type="caution">
    <text evidence="1">The sequence shown here is derived from an EMBL/GenBank/DDBJ whole genome shotgun (WGS) entry which is preliminary data.</text>
</comment>
<sequence length="390" mass="44782">MVLENWSYTAPINYRHSLLKTYDNEPWIRRQEITEYSTNKANTLKAVFQTKRQTHNLPENSTLHTSPQYPTILSPDSQLQDYCGQQWELSIVESGNRATLETLFKWNHFSNRNSFGRPSVKTICNNPCYTAALLIAGPAEFKDTAGEDRRWLLATDPHDPTRRYLIGHCSAGRLVIDPTARRWLIPRWGSPRATSRRFIERPHAGGLSARQSRALTDVWTSCTSRSVFRGCRRGDETERARTNKHTATACKLARTRRQIRWPHPAGRYKLKEPSTIESLEGEESALMIRMKCIETAQKLLGRDSEANSKEESESLRQKVLLFLQAVVVQNQQHQNQLGAINLHNRHLKWQMETVDDNSITADKEADNILDKVPLHEKSREPSVLVNGNYL</sequence>
<proteinExistence type="predicted"/>
<accession>A0A0V1CE82</accession>